<sequence>MRSQISQTPCHTAKKTKEWQNRNGIKRLPRPSQSPDMNPIEHLWAILDRAVRKKSRKPTSQAELLNPCVKPGEKSHERKF</sequence>
<reference evidence="3" key="1">
    <citation type="submission" date="2025-08" db="UniProtKB">
        <authorList>
            <consortium name="Ensembl"/>
        </authorList>
    </citation>
    <scope>IDENTIFICATION</scope>
</reference>
<organism evidence="3 4">
    <name type="scientific">Eptatretus burgeri</name>
    <name type="common">Inshore hagfish</name>
    <dbReference type="NCBI Taxonomy" id="7764"/>
    <lineage>
        <taxon>Eukaryota</taxon>
        <taxon>Metazoa</taxon>
        <taxon>Chordata</taxon>
        <taxon>Craniata</taxon>
        <taxon>Vertebrata</taxon>
        <taxon>Cyclostomata</taxon>
        <taxon>Myxini</taxon>
        <taxon>Myxiniformes</taxon>
        <taxon>Myxinidae</taxon>
        <taxon>Eptatretinae</taxon>
        <taxon>Eptatretus</taxon>
    </lineage>
</organism>
<dbReference type="InterPro" id="IPR036397">
    <property type="entry name" value="RNaseH_sf"/>
</dbReference>
<feature type="region of interest" description="Disordered" evidence="1">
    <location>
        <begin position="54"/>
        <end position="80"/>
    </location>
</feature>
<dbReference type="Proteomes" id="UP000694388">
    <property type="component" value="Unplaced"/>
</dbReference>
<reference evidence="3" key="2">
    <citation type="submission" date="2025-09" db="UniProtKB">
        <authorList>
            <consortium name="Ensembl"/>
        </authorList>
    </citation>
    <scope>IDENTIFICATION</scope>
</reference>
<feature type="compositionally biased region" description="Basic and acidic residues" evidence="1">
    <location>
        <begin position="71"/>
        <end position="80"/>
    </location>
</feature>
<evidence type="ECO:0000256" key="1">
    <source>
        <dbReference type="SAM" id="MobiDB-lite"/>
    </source>
</evidence>
<feature type="compositionally biased region" description="Polar residues" evidence="1">
    <location>
        <begin position="1"/>
        <end position="10"/>
    </location>
</feature>
<feature type="domain" description="Tc1-like transposase DDE" evidence="2">
    <location>
        <begin position="8"/>
        <end position="62"/>
    </location>
</feature>
<keyword evidence="4" id="KW-1185">Reference proteome</keyword>
<dbReference type="OMA" id="CHTAKKT"/>
<accession>A0A8C4QNE7</accession>
<dbReference type="Pfam" id="PF13358">
    <property type="entry name" value="DDE_3"/>
    <property type="match status" value="1"/>
</dbReference>
<dbReference type="Gene3D" id="3.30.420.10">
    <property type="entry name" value="Ribonuclease H-like superfamily/Ribonuclease H"/>
    <property type="match status" value="1"/>
</dbReference>
<dbReference type="GeneTree" id="ENSGT00940000174084"/>
<dbReference type="AlphaFoldDB" id="A0A8C4QNE7"/>
<protein>
    <recommendedName>
        <fullName evidence="2">Tc1-like transposase DDE domain-containing protein</fullName>
    </recommendedName>
</protein>
<dbReference type="GO" id="GO:0003676">
    <property type="term" value="F:nucleic acid binding"/>
    <property type="evidence" value="ECO:0007669"/>
    <property type="project" value="InterPro"/>
</dbReference>
<evidence type="ECO:0000313" key="3">
    <source>
        <dbReference type="Ensembl" id="ENSEBUP00000017496.1"/>
    </source>
</evidence>
<name>A0A8C4QNE7_EPTBU</name>
<feature type="region of interest" description="Disordered" evidence="1">
    <location>
        <begin position="1"/>
        <end position="38"/>
    </location>
</feature>
<proteinExistence type="predicted"/>
<evidence type="ECO:0000313" key="4">
    <source>
        <dbReference type="Proteomes" id="UP000694388"/>
    </source>
</evidence>
<dbReference type="Ensembl" id="ENSEBUT00000018072.1">
    <property type="protein sequence ID" value="ENSEBUP00000017496.1"/>
    <property type="gene ID" value="ENSEBUG00000010934.1"/>
</dbReference>
<dbReference type="InterPro" id="IPR038717">
    <property type="entry name" value="Tc1-like_DDE_dom"/>
</dbReference>
<evidence type="ECO:0000259" key="2">
    <source>
        <dbReference type="Pfam" id="PF13358"/>
    </source>
</evidence>